<protein>
    <recommendedName>
        <fullName evidence="12">HlyD family efflux transporter periplasmic adaptor subunit</fullName>
    </recommendedName>
</protein>
<evidence type="ECO:0000259" key="8">
    <source>
        <dbReference type="Pfam" id="PF25984"/>
    </source>
</evidence>
<dbReference type="PANTHER" id="PTHR30386:SF26">
    <property type="entry name" value="TRANSPORT PROTEIN COMB"/>
    <property type="match status" value="1"/>
</dbReference>
<comment type="subcellular location">
    <subcellularLocation>
        <location evidence="1">Membrane</location>
        <topology evidence="1">Single-pass membrane protein</topology>
    </subcellularLocation>
</comment>
<evidence type="ECO:0000256" key="7">
    <source>
        <dbReference type="SAM" id="Phobius"/>
    </source>
</evidence>
<dbReference type="PANTHER" id="PTHR30386">
    <property type="entry name" value="MEMBRANE FUSION SUBUNIT OF EMRAB-TOLC MULTIDRUG EFFLUX PUMP"/>
    <property type="match status" value="1"/>
</dbReference>
<proteinExistence type="inferred from homology"/>
<feature type="domain" description="AprE-like beta-barrel" evidence="9">
    <location>
        <begin position="259"/>
        <end position="345"/>
    </location>
</feature>
<dbReference type="InterPro" id="IPR006144">
    <property type="entry name" value="Secretion_HlyD_CS"/>
</dbReference>
<dbReference type="Proteomes" id="UP001519296">
    <property type="component" value="Unassembled WGS sequence"/>
</dbReference>
<dbReference type="Gene3D" id="2.40.30.170">
    <property type="match status" value="1"/>
</dbReference>
<evidence type="ECO:0000256" key="4">
    <source>
        <dbReference type="ARBA" id="ARBA00022692"/>
    </source>
</evidence>
<keyword evidence="11" id="KW-1185">Reference proteome</keyword>
<dbReference type="PRINTS" id="PR01490">
    <property type="entry name" value="RTXTOXIND"/>
</dbReference>
<dbReference type="RefSeq" id="WP_209627800.1">
    <property type="nucleotide sequence ID" value="NZ_PRDG01000003.1"/>
</dbReference>
<evidence type="ECO:0000313" key="11">
    <source>
        <dbReference type="Proteomes" id="UP001519296"/>
    </source>
</evidence>
<name>A0ABS5B396_9STRE</name>
<feature type="transmembrane region" description="Helical" evidence="7">
    <location>
        <begin position="45"/>
        <end position="63"/>
    </location>
</feature>
<organism evidence="10 11">
    <name type="scientific">Streptococcus oricebi</name>
    <dbReference type="NCBI Taxonomy" id="1547447"/>
    <lineage>
        <taxon>Bacteria</taxon>
        <taxon>Bacillati</taxon>
        <taxon>Bacillota</taxon>
        <taxon>Bacilli</taxon>
        <taxon>Lactobacillales</taxon>
        <taxon>Streptococcaceae</taxon>
        <taxon>Streptococcus</taxon>
    </lineage>
</organism>
<keyword evidence="6 7" id="KW-0472">Membrane</keyword>
<gene>
    <name evidence="10" type="ORF">C4K46_05005</name>
</gene>
<sequence>MAKDKLSMTDYISRYSHQKDEQLKYDFMPSLLEIVERPAHSAGKYLVLLISLLVVISLAWAGFSSVDIVVLGSGSILPEKQIQTISSASNGVVKSLKVKEGDQVKEGSPLLELDDTVAKQTVKELEDGLVGLKAAIEVVGKYQADKQATINLADYQEVAHLLIRELLAENTLYRQQLSQADANLVNAQYDSTLAQRLTNLNEKKVKAETELTQQRYLLEHLQITAPTKGTVASLGVNHVGQVIGAGSNLASLVPSGSELIFESQVADKDRADIKVGMKAVVKLQAYPYSDYGTIPAKVTYISPTAFQVKGKGAVYQVRVAVDQSHMHQGIELISGLSGTVEIRTGKRTVLDYFLDPIRDGLDKSLKEK</sequence>
<dbReference type="Pfam" id="PF26002">
    <property type="entry name" value="Beta-barrel_AprE"/>
    <property type="match status" value="1"/>
</dbReference>
<accession>A0ABS5B396</accession>
<evidence type="ECO:0000259" key="9">
    <source>
        <dbReference type="Pfam" id="PF26002"/>
    </source>
</evidence>
<evidence type="ECO:0008006" key="12">
    <source>
        <dbReference type="Google" id="ProtNLM"/>
    </source>
</evidence>
<reference evidence="10 11" key="1">
    <citation type="submission" date="2018-02" db="EMBL/GenBank/DDBJ databases">
        <title>Draft genome sequence of Streptococcus oricebi CCUG 70868T type strain.</title>
        <authorList>
            <person name="Mendez V."/>
            <person name="Salva-Serra F."/>
            <person name="Jaen-Luchoro D."/>
            <person name="Gonzales-Siles L."/>
            <person name="Karlsson R."/>
            <person name="Engstrom-Jakobsson H."/>
            <person name="Busquets A."/>
            <person name="Gomila M."/>
            <person name="Pineiro-Iglesias B."/>
            <person name="Bennasar-Figueras A."/>
            <person name="Seeger M."/>
            <person name="Moore E."/>
        </authorList>
    </citation>
    <scope>NUCLEOTIDE SEQUENCE [LARGE SCALE GENOMIC DNA]</scope>
    <source>
        <strain evidence="10 11">CCUG 70868</strain>
    </source>
</reference>
<dbReference type="InterPro" id="IPR058982">
    <property type="entry name" value="Beta-barrel_AprE"/>
</dbReference>
<dbReference type="EMBL" id="PRDG01000003">
    <property type="protein sequence ID" value="MBP2623295.1"/>
    <property type="molecule type" value="Genomic_DNA"/>
</dbReference>
<dbReference type="InterPro" id="IPR050739">
    <property type="entry name" value="MFP"/>
</dbReference>
<keyword evidence="4 7" id="KW-0812">Transmembrane</keyword>
<evidence type="ECO:0000256" key="1">
    <source>
        <dbReference type="ARBA" id="ARBA00004167"/>
    </source>
</evidence>
<dbReference type="InterPro" id="IPR058639">
    <property type="entry name" value="BSH_YknX-like"/>
</dbReference>
<dbReference type="Pfam" id="PF25984">
    <property type="entry name" value="BSH_YknX"/>
    <property type="match status" value="1"/>
</dbReference>
<keyword evidence="5 7" id="KW-1133">Transmembrane helix</keyword>
<keyword evidence="3" id="KW-0813">Transport</keyword>
<evidence type="ECO:0000256" key="2">
    <source>
        <dbReference type="ARBA" id="ARBA00009477"/>
    </source>
</evidence>
<comment type="caution">
    <text evidence="10">The sequence shown here is derived from an EMBL/GenBank/DDBJ whole genome shotgun (WGS) entry which is preliminary data.</text>
</comment>
<dbReference type="PROSITE" id="PS00543">
    <property type="entry name" value="HLYD_FAMILY"/>
    <property type="match status" value="1"/>
</dbReference>
<feature type="domain" description="YknX-like barrel-sandwich hybrid" evidence="8">
    <location>
        <begin position="87"/>
        <end position="234"/>
    </location>
</feature>
<dbReference type="Gene3D" id="2.40.50.100">
    <property type="match status" value="1"/>
</dbReference>
<evidence type="ECO:0000313" key="10">
    <source>
        <dbReference type="EMBL" id="MBP2623295.1"/>
    </source>
</evidence>
<dbReference type="SUPFAM" id="SSF111369">
    <property type="entry name" value="HlyD-like secretion proteins"/>
    <property type="match status" value="1"/>
</dbReference>
<comment type="similarity">
    <text evidence="2">Belongs to the membrane fusion protein (MFP) (TC 8.A.1) family.</text>
</comment>
<evidence type="ECO:0000256" key="5">
    <source>
        <dbReference type="ARBA" id="ARBA00022989"/>
    </source>
</evidence>
<evidence type="ECO:0000256" key="6">
    <source>
        <dbReference type="ARBA" id="ARBA00023136"/>
    </source>
</evidence>
<evidence type="ECO:0000256" key="3">
    <source>
        <dbReference type="ARBA" id="ARBA00022448"/>
    </source>
</evidence>